<dbReference type="Pfam" id="PF08240">
    <property type="entry name" value="ADH_N"/>
    <property type="match status" value="1"/>
</dbReference>
<dbReference type="InterPro" id="IPR036291">
    <property type="entry name" value="NAD(P)-bd_dom_sf"/>
</dbReference>
<dbReference type="OrthoDB" id="9797931at2"/>
<comment type="caution">
    <text evidence="7">The sequence shown here is derived from an EMBL/GenBank/DDBJ whole genome shotgun (WGS) entry which is preliminary data.</text>
</comment>
<name>A0A3M8LNH8_9MICO</name>
<sequence length="341" mass="35749">MRAAQYEGNGHIGVVERDPAEPGAGEVRIAVAYTGICGTDLHVLHGNMDSRVSVPQSIGHEMSGVIDAVGDGVDGLAAGQPVTVMPLDWCGECPACLAGNQHVCQRLTFVGIDTPGSLQEQWIVPASTVVPLPESLSLRHAALIEPLAVACHDVARSRLAAGEVAVVIGGGPIGQLISLVAQAQGATVLLIEPNAERRAFAAAHGASVVDPLSEDAAAIVEQATGGAGADVVFEVAGVAATALGSVDYARVRGRVVIVAIHAQPVPMNLHRVFWRELEIIGTRVYERPDFERAIQLLERGAIPAEDIITDTIPLDQTLDAFHQLEQGGAMKLLVDVRKADR</sequence>
<dbReference type="InterPro" id="IPR002328">
    <property type="entry name" value="ADH_Zn_CS"/>
</dbReference>
<evidence type="ECO:0000313" key="8">
    <source>
        <dbReference type="Proteomes" id="UP000279859"/>
    </source>
</evidence>
<keyword evidence="3 5" id="KW-0862">Zinc</keyword>
<dbReference type="PROSITE" id="PS00059">
    <property type="entry name" value="ADH_ZINC"/>
    <property type="match status" value="1"/>
</dbReference>
<evidence type="ECO:0000256" key="3">
    <source>
        <dbReference type="ARBA" id="ARBA00022833"/>
    </source>
</evidence>
<keyword evidence="8" id="KW-1185">Reference proteome</keyword>
<evidence type="ECO:0000259" key="6">
    <source>
        <dbReference type="SMART" id="SM00829"/>
    </source>
</evidence>
<dbReference type="RefSeq" id="WP_123044653.1">
    <property type="nucleotide sequence ID" value="NZ_RDSR01000002.1"/>
</dbReference>
<reference evidence="7 8" key="1">
    <citation type="submission" date="2018-11" db="EMBL/GenBank/DDBJ databases">
        <title>Cryobacterium sp. nov., isolated from rhizosphere soil of lettuce.</title>
        <authorList>
            <person name="Wang Y."/>
        </authorList>
    </citation>
    <scope>NUCLEOTIDE SEQUENCE [LARGE SCALE GENOMIC DNA]</scope>
    <source>
        <strain evidence="7 8">NEAU-85</strain>
    </source>
</reference>
<accession>A0A3M8LNH8</accession>
<keyword evidence="4" id="KW-0560">Oxidoreductase</keyword>
<evidence type="ECO:0000256" key="1">
    <source>
        <dbReference type="ARBA" id="ARBA00001947"/>
    </source>
</evidence>
<dbReference type="SUPFAM" id="SSF50129">
    <property type="entry name" value="GroES-like"/>
    <property type="match status" value="1"/>
</dbReference>
<dbReference type="SMART" id="SM00829">
    <property type="entry name" value="PKS_ER"/>
    <property type="match status" value="1"/>
</dbReference>
<dbReference type="PANTHER" id="PTHR43401">
    <property type="entry name" value="L-THREONINE 3-DEHYDROGENASE"/>
    <property type="match status" value="1"/>
</dbReference>
<dbReference type="InterPro" id="IPR013154">
    <property type="entry name" value="ADH-like_N"/>
</dbReference>
<organism evidence="7 8">
    <name type="scientific">Cryobacterium tepidiphilum</name>
    <dbReference type="NCBI Taxonomy" id="2486026"/>
    <lineage>
        <taxon>Bacteria</taxon>
        <taxon>Bacillati</taxon>
        <taxon>Actinomycetota</taxon>
        <taxon>Actinomycetes</taxon>
        <taxon>Micrococcales</taxon>
        <taxon>Microbacteriaceae</taxon>
        <taxon>Cryobacterium</taxon>
    </lineage>
</organism>
<dbReference type="PANTHER" id="PTHR43401:SF2">
    <property type="entry name" value="L-THREONINE 3-DEHYDROGENASE"/>
    <property type="match status" value="1"/>
</dbReference>
<dbReference type="InterPro" id="IPR020843">
    <property type="entry name" value="ER"/>
</dbReference>
<comment type="similarity">
    <text evidence="5">Belongs to the zinc-containing alcohol dehydrogenase family.</text>
</comment>
<protein>
    <submittedName>
        <fullName evidence="7">Zn-dependent alcohol dehydrogenase</fullName>
    </submittedName>
</protein>
<evidence type="ECO:0000256" key="2">
    <source>
        <dbReference type="ARBA" id="ARBA00022723"/>
    </source>
</evidence>
<feature type="domain" description="Enoyl reductase (ER)" evidence="6">
    <location>
        <begin position="8"/>
        <end position="334"/>
    </location>
</feature>
<dbReference type="InterPro" id="IPR011032">
    <property type="entry name" value="GroES-like_sf"/>
</dbReference>
<evidence type="ECO:0000313" key="7">
    <source>
        <dbReference type="EMBL" id="RNE67040.1"/>
    </source>
</evidence>
<evidence type="ECO:0000256" key="5">
    <source>
        <dbReference type="RuleBase" id="RU361277"/>
    </source>
</evidence>
<evidence type="ECO:0000256" key="4">
    <source>
        <dbReference type="ARBA" id="ARBA00023002"/>
    </source>
</evidence>
<dbReference type="EMBL" id="RDSR01000002">
    <property type="protein sequence ID" value="RNE67040.1"/>
    <property type="molecule type" value="Genomic_DNA"/>
</dbReference>
<keyword evidence="2 5" id="KW-0479">Metal-binding</keyword>
<dbReference type="Proteomes" id="UP000279859">
    <property type="component" value="Unassembled WGS sequence"/>
</dbReference>
<dbReference type="AlphaFoldDB" id="A0A3M8LNH8"/>
<dbReference type="InterPro" id="IPR013149">
    <property type="entry name" value="ADH-like_C"/>
</dbReference>
<dbReference type="Pfam" id="PF00107">
    <property type="entry name" value="ADH_zinc_N"/>
    <property type="match status" value="1"/>
</dbReference>
<gene>
    <name evidence="7" type="ORF">EEJ31_02215</name>
</gene>
<proteinExistence type="inferred from homology"/>
<comment type="cofactor">
    <cofactor evidence="1 5">
        <name>Zn(2+)</name>
        <dbReference type="ChEBI" id="CHEBI:29105"/>
    </cofactor>
</comment>
<dbReference type="GO" id="GO:0016491">
    <property type="term" value="F:oxidoreductase activity"/>
    <property type="evidence" value="ECO:0007669"/>
    <property type="project" value="UniProtKB-KW"/>
</dbReference>
<dbReference type="InterPro" id="IPR050129">
    <property type="entry name" value="Zn_alcohol_dh"/>
</dbReference>
<dbReference type="Gene3D" id="3.90.180.10">
    <property type="entry name" value="Medium-chain alcohol dehydrogenases, catalytic domain"/>
    <property type="match status" value="1"/>
</dbReference>
<dbReference type="SUPFAM" id="SSF51735">
    <property type="entry name" value="NAD(P)-binding Rossmann-fold domains"/>
    <property type="match status" value="1"/>
</dbReference>
<dbReference type="GO" id="GO:0008270">
    <property type="term" value="F:zinc ion binding"/>
    <property type="evidence" value="ECO:0007669"/>
    <property type="project" value="InterPro"/>
</dbReference>
<dbReference type="Gene3D" id="3.40.50.720">
    <property type="entry name" value="NAD(P)-binding Rossmann-like Domain"/>
    <property type="match status" value="1"/>
</dbReference>